<proteinExistence type="predicted"/>
<dbReference type="PATRIC" id="fig|518642.10.peg.2988"/>
<dbReference type="InterPro" id="IPR029068">
    <property type="entry name" value="Glyas_Bleomycin-R_OHBP_Dase"/>
</dbReference>
<reference evidence="1 2" key="1">
    <citation type="journal article" date="2016" name="Front. Microbiol.">
        <title>Comparative Genomics Analysis of Streptomyces Species Reveals Their Adaptation to the Marine Environment and Their Diversity at the Genomic Level.</title>
        <authorList>
            <person name="Tian X."/>
            <person name="Zhang Z."/>
            <person name="Yang T."/>
            <person name="Chen M."/>
            <person name="Li J."/>
            <person name="Chen F."/>
            <person name="Yang J."/>
            <person name="Li W."/>
            <person name="Zhang B."/>
            <person name="Zhang Z."/>
            <person name="Wu J."/>
            <person name="Zhang C."/>
            <person name="Long L."/>
            <person name="Xiao J."/>
        </authorList>
    </citation>
    <scope>NUCLEOTIDE SEQUENCE [LARGE SCALE GENOMIC DNA]</scope>
    <source>
        <strain evidence="1 2">SCSIO 10429</strain>
    </source>
</reference>
<organism evidence="1 2">
    <name type="scientific">Streptomyces nanshensis</name>
    <dbReference type="NCBI Taxonomy" id="518642"/>
    <lineage>
        <taxon>Bacteria</taxon>
        <taxon>Bacillati</taxon>
        <taxon>Actinomycetota</taxon>
        <taxon>Actinomycetes</taxon>
        <taxon>Kitasatosporales</taxon>
        <taxon>Streptomycetaceae</taxon>
        <taxon>Streptomyces</taxon>
    </lineage>
</organism>
<dbReference type="AlphaFoldDB" id="A0A1E7L531"/>
<sequence length="114" mass="12532">MSNITGVLARVFVDDLDDALVLYRSLAGGAEPVRFRFRSVELARVGPFLLLSGDTEAYRDRVATLLVRDLRPVIDDVERTGGHVVEGPSPAPNGRRLIARHADGALFEYIEESP</sequence>
<evidence type="ECO:0000313" key="1">
    <source>
        <dbReference type="EMBL" id="OEV11231.1"/>
    </source>
</evidence>
<protein>
    <recommendedName>
        <fullName evidence="3">VOC domain-containing protein</fullName>
    </recommendedName>
</protein>
<evidence type="ECO:0008006" key="3">
    <source>
        <dbReference type="Google" id="ProtNLM"/>
    </source>
</evidence>
<accession>A0A1E7L531</accession>
<dbReference type="SUPFAM" id="SSF54593">
    <property type="entry name" value="Glyoxalase/Bleomycin resistance protein/Dihydroxybiphenyl dioxygenase"/>
    <property type="match status" value="1"/>
</dbReference>
<keyword evidence="2" id="KW-1185">Reference proteome</keyword>
<dbReference type="EMBL" id="LJGW01000237">
    <property type="protein sequence ID" value="OEV11231.1"/>
    <property type="molecule type" value="Genomic_DNA"/>
</dbReference>
<dbReference type="Proteomes" id="UP000176005">
    <property type="component" value="Unassembled WGS sequence"/>
</dbReference>
<name>A0A1E7L531_9ACTN</name>
<evidence type="ECO:0000313" key="2">
    <source>
        <dbReference type="Proteomes" id="UP000176005"/>
    </source>
</evidence>
<dbReference type="RefSeq" id="WP_070017147.1">
    <property type="nucleotide sequence ID" value="NZ_LJGW01000237.1"/>
</dbReference>
<gene>
    <name evidence="1" type="ORF">AN218_13830</name>
</gene>
<dbReference type="Gene3D" id="3.10.180.10">
    <property type="entry name" value="2,3-Dihydroxybiphenyl 1,2-Dioxygenase, domain 1"/>
    <property type="match status" value="1"/>
</dbReference>
<comment type="caution">
    <text evidence="1">The sequence shown here is derived from an EMBL/GenBank/DDBJ whole genome shotgun (WGS) entry which is preliminary data.</text>
</comment>